<dbReference type="RefSeq" id="XP_007399816.1">
    <property type="nucleotide sequence ID" value="XM_007399754.1"/>
</dbReference>
<dbReference type="GO" id="GO:0016491">
    <property type="term" value="F:oxidoreductase activity"/>
    <property type="evidence" value="ECO:0007669"/>
    <property type="project" value="UniProtKB-KW"/>
</dbReference>
<dbReference type="InterPro" id="IPR002347">
    <property type="entry name" value="SDR_fam"/>
</dbReference>
<evidence type="ECO:0000313" key="5">
    <source>
        <dbReference type="Proteomes" id="UP000008370"/>
    </source>
</evidence>
<organism evidence="4 5">
    <name type="scientific">Phanerochaete carnosa (strain HHB-10118-sp)</name>
    <name type="common">White-rot fungus</name>
    <name type="synonym">Peniophora carnosa</name>
    <dbReference type="NCBI Taxonomy" id="650164"/>
    <lineage>
        <taxon>Eukaryota</taxon>
        <taxon>Fungi</taxon>
        <taxon>Dikarya</taxon>
        <taxon>Basidiomycota</taxon>
        <taxon>Agaricomycotina</taxon>
        <taxon>Agaricomycetes</taxon>
        <taxon>Polyporales</taxon>
        <taxon>Phanerochaetaceae</taxon>
        <taxon>Phanerochaete</taxon>
    </lineage>
</organism>
<proteinExistence type="inferred from homology"/>
<dbReference type="EMBL" id="JH930476">
    <property type="protein sequence ID" value="EKM52030.1"/>
    <property type="molecule type" value="Genomic_DNA"/>
</dbReference>
<dbReference type="OrthoDB" id="1274115at2759"/>
<keyword evidence="2" id="KW-0560">Oxidoreductase</keyword>
<dbReference type="CDD" id="cd05374">
    <property type="entry name" value="17beta-HSD-like_SDR_c"/>
    <property type="match status" value="1"/>
</dbReference>
<dbReference type="PANTHER" id="PTHR43976:SF16">
    <property type="entry name" value="SHORT-CHAIN DEHYDROGENASE_REDUCTASE FAMILY PROTEIN"/>
    <property type="match status" value="1"/>
</dbReference>
<dbReference type="KEGG" id="pco:PHACADRAFT_177433"/>
<dbReference type="SUPFAM" id="SSF51735">
    <property type="entry name" value="NAD(P)-binding Rossmann-fold domains"/>
    <property type="match status" value="1"/>
</dbReference>
<dbReference type="PRINTS" id="PR00080">
    <property type="entry name" value="SDRFAMILY"/>
</dbReference>
<evidence type="ECO:0000256" key="2">
    <source>
        <dbReference type="ARBA" id="ARBA00023002"/>
    </source>
</evidence>
<dbReference type="HOGENOM" id="CLU_010194_2_9_1"/>
<gene>
    <name evidence="4" type="ORF">PHACADRAFT_177433</name>
</gene>
<dbReference type="InParanoid" id="K5VYX0"/>
<comment type="similarity">
    <text evidence="1 3">Belongs to the short-chain dehydrogenases/reductases (SDR) family.</text>
</comment>
<dbReference type="AlphaFoldDB" id="K5VYX0"/>
<dbReference type="Proteomes" id="UP000008370">
    <property type="component" value="Unassembled WGS sequence"/>
</dbReference>
<keyword evidence="5" id="KW-1185">Reference proteome</keyword>
<name>K5VYX0_PHACS</name>
<evidence type="ECO:0000256" key="3">
    <source>
        <dbReference type="RuleBase" id="RU000363"/>
    </source>
</evidence>
<dbReference type="InterPro" id="IPR036291">
    <property type="entry name" value="NAD(P)-bd_dom_sf"/>
</dbReference>
<dbReference type="InterPro" id="IPR051911">
    <property type="entry name" value="SDR_oxidoreductase"/>
</dbReference>
<sequence length="287" mass="32205">MPSARVWLVTGASSGFGRKMTELALEKGDKVIATLRRPSDLDELRSKHAEDTLFVTKLDVTRPEEVLEAFAAGKERFGRIDVVFNNAGRFVVGEAEATPEDMAREMMDVNFWAAARVSREAVRFFREENPPGVGGLLLNVSTEGGVVPQPCVSYYDASKHALEGFTEAFALELDPEWNIKIVLLIPGVFRTPIKAKGITLPFHPAYTKQTLETRKAIQMLYDPSRPIRVGDTDKVVEKFYEVSELPSPPLRMFLGHDGRERAKAKLDKLLQEFDEYEAWSNGLEEDV</sequence>
<reference evidence="4 5" key="1">
    <citation type="journal article" date="2012" name="BMC Genomics">
        <title>Comparative genomics of the white-rot fungi, Phanerochaete carnosa and P. chrysosporium, to elucidate the genetic basis of the distinct wood types they colonize.</title>
        <authorList>
            <person name="Suzuki H."/>
            <person name="MacDonald J."/>
            <person name="Syed K."/>
            <person name="Salamov A."/>
            <person name="Hori C."/>
            <person name="Aerts A."/>
            <person name="Henrissat B."/>
            <person name="Wiebenga A."/>
            <person name="vanKuyk P.A."/>
            <person name="Barry K."/>
            <person name="Lindquist E."/>
            <person name="LaButti K."/>
            <person name="Lapidus A."/>
            <person name="Lucas S."/>
            <person name="Coutinho P."/>
            <person name="Gong Y."/>
            <person name="Samejima M."/>
            <person name="Mahadevan R."/>
            <person name="Abou-Zaid M."/>
            <person name="de Vries R.P."/>
            <person name="Igarashi K."/>
            <person name="Yadav J.S."/>
            <person name="Grigoriev I.V."/>
            <person name="Master E.R."/>
        </authorList>
    </citation>
    <scope>NUCLEOTIDE SEQUENCE [LARGE SCALE GENOMIC DNA]</scope>
    <source>
        <strain evidence="4 5">HHB-10118-sp</strain>
    </source>
</reference>
<evidence type="ECO:0000256" key="1">
    <source>
        <dbReference type="ARBA" id="ARBA00006484"/>
    </source>
</evidence>
<dbReference type="Pfam" id="PF00106">
    <property type="entry name" value="adh_short"/>
    <property type="match status" value="1"/>
</dbReference>
<dbReference type="PANTHER" id="PTHR43976">
    <property type="entry name" value="SHORT CHAIN DEHYDROGENASE"/>
    <property type="match status" value="1"/>
</dbReference>
<dbReference type="GeneID" id="18909796"/>
<dbReference type="PRINTS" id="PR00081">
    <property type="entry name" value="GDHRDH"/>
</dbReference>
<protein>
    <submittedName>
        <fullName evidence="4">Uncharacterized protein</fullName>
    </submittedName>
</protein>
<dbReference type="Gene3D" id="3.40.50.720">
    <property type="entry name" value="NAD(P)-binding Rossmann-like Domain"/>
    <property type="match status" value="1"/>
</dbReference>
<evidence type="ECO:0000313" key="4">
    <source>
        <dbReference type="EMBL" id="EKM52030.1"/>
    </source>
</evidence>
<accession>K5VYX0</accession>